<protein>
    <recommendedName>
        <fullName evidence="4">Lipoprotein</fullName>
    </recommendedName>
</protein>
<dbReference type="RefSeq" id="WP_209050998.1">
    <property type="nucleotide sequence ID" value="NZ_CP072425.1"/>
</dbReference>
<evidence type="ECO:0000256" key="1">
    <source>
        <dbReference type="SAM" id="MobiDB-lite"/>
    </source>
</evidence>
<accession>A0ABX7V1Y9</accession>
<dbReference type="PROSITE" id="PS51257">
    <property type="entry name" value="PROKAR_LIPOPROTEIN"/>
    <property type="match status" value="1"/>
</dbReference>
<sequence>MKHLIPLILPAALLVACGGENSEPLKANPDLSADTSKNASTDNSSQDTSNLVQSCGNDFNAQRSLNKFESSAVFWQIEGAQLQSKPQLMMFADKFSLNASHELSSDETLCLLAANIFGSSGAQTWMGADNGSVKQGELYYYSPALTFTGSLPELTSLDDWRAQGAPSQTAIATPGSAITVWYRNQDENRFTLGTAQSNQNSLTLDCDQGGFALSYSLTQVAQSQRDTLNPSFCETQGTGDNTVTQCLSVALTTTDKLESCKFGATSVGLPDSTGAKTAVKVAGELSVLTAGAELTITQIDIR</sequence>
<dbReference type="EMBL" id="CP072425">
    <property type="protein sequence ID" value="QTL33871.1"/>
    <property type="molecule type" value="Genomic_DNA"/>
</dbReference>
<evidence type="ECO:0008006" key="4">
    <source>
        <dbReference type="Google" id="ProtNLM"/>
    </source>
</evidence>
<feature type="region of interest" description="Disordered" evidence="1">
    <location>
        <begin position="26"/>
        <end position="53"/>
    </location>
</feature>
<feature type="compositionally biased region" description="Polar residues" evidence="1">
    <location>
        <begin position="33"/>
        <end position="53"/>
    </location>
</feature>
<dbReference type="Proteomes" id="UP000665025">
    <property type="component" value="Chromosome 1"/>
</dbReference>
<name>A0ABX7V1Y9_9GAMM</name>
<evidence type="ECO:0000313" key="3">
    <source>
        <dbReference type="Proteomes" id="UP000665025"/>
    </source>
</evidence>
<organism evidence="2 3">
    <name type="scientific">Pseudoalteromonas viridis</name>
    <dbReference type="NCBI Taxonomy" id="339617"/>
    <lineage>
        <taxon>Bacteria</taxon>
        <taxon>Pseudomonadati</taxon>
        <taxon>Pseudomonadota</taxon>
        <taxon>Gammaproteobacteria</taxon>
        <taxon>Alteromonadales</taxon>
        <taxon>Pseudoalteromonadaceae</taxon>
        <taxon>Pseudoalteromonas</taxon>
    </lineage>
</organism>
<keyword evidence="3" id="KW-1185">Reference proteome</keyword>
<gene>
    <name evidence="2" type="ORF">J5X90_09595</name>
</gene>
<evidence type="ECO:0000313" key="2">
    <source>
        <dbReference type="EMBL" id="QTL33871.1"/>
    </source>
</evidence>
<reference evidence="2 3" key="1">
    <citation type="submission" date="2021-03" db="EMBL/GenBank/DDBJ databases">
        <title>Complete Genome of Pseudoalteromonas viridis Strain BBR56, a new biocontrol bacterial candidate.</title>
        <authorList>
            <person name="Handayani D.P."/>
            <person name="Isnansetyo A."/>
            <person name="Istiqomah I."/>
            <person name="Jumina J."/>
        </authorList>
    </citation>
    <scope>NUCLEOTIDE SEQUENCE [LARGE SCALE GENOMIC DNA]</scope>
    <source>
        <strain evidence="2 3">BBR56</strain>
    </source>
</reference>
<proteinExistence type="predicted"/>